<dbReference type="PANTHER" id="PTHR33508:SF1">
    <property type="entry name" value="UPF0056 MEMBRANE PROTEIN YHCE"/>
    <property type="match status" value="1"/>
</dbReference>
<evidence type="ECO:0000256" key="4">
    <source>
        <dbReference type="ARBA" id="ARBA00022692"/>
    </source>
</evidence>
<evidence type="ECO:0000256" key="1">
    <source>
        <dbReference type="ARBA" id="ARBA00004651"/>
    </source>
</evidence>
<comment type="caution">
    <text evidence="7">Lacks conserved residue(s) required for the propagation of feature annotation.</text>
</comment>
<evidence type="ECO:0000256" key="5">
    <source>
        <dbReference type="ARBA" id="ARBA00022989"/>
    </source>
</evidence>
<dbReference type="eggNOG" id="arCOG01997">
    <property type="taxonomic scope" value="Archaea"/>
</dbReference>
<proteinExistence type="inferred from homology"/>
<evidence type="ECO:0000256" key="3">
    <source>
        <dbReference type="ARBA" id="ARBA00022475"/>
    </source>
</evidence>
<dbReference type="STRING" id="647113.Metok_0837"/>
<dbReference type="GeneID" id="10772987"/>
<dbReference type="OrthoDB" id="10856at2157"/>
<evidence type="ECO:0000256" key="6">
    <source>
        <dbReference type="ARBA" id="ARBA00023136"/>
    </source>
</evidence>
<name>F8AMC1_METOI</name>
<sequence>MGFNLSFFIYAFTSLFIIMNPIGLVPLFYIWTSNNTEKERIKLLKKSTIVVILTLIIFGFFGKWIFEFFGITIDSFKVAGGLLILKISWDMLHAQVSKTRQTPKEKEEMVQLDDIAVVPLAIPLLAGPGTITTSIILMEHSYTIYDKIIVLFSIILAALVSGVILYSSDKIAHILKTSGIKAIVRLMGLILSAISIEIISSGIFGLIHSSGLS</sequence>
<dbReference type="RefSeq" id="WP_013866996.1">
    <property type="nucleotide sequence ID" value="NC_015636.1"/>
</dbReference>
<dbReference type="KEGG" id="mok:Metok_0837"/>
<evidence type="ECO:0000313" key="9">
    <source>
        <dbReference type="Proteomes" id="UP000009296"/>
    </source>
</evidence>
<feature type="transmembrane region" description="Helical" evidence="7">
    <location>
        <begin position="186"/>
        <end position="207"/>
    </location>
</feature>
<keyword evidence="5 7" id="KW-1133">Transmembrane helix</keyword>
<organism evidence="8 9">
    <name type="scientific">Methanothermococcus okinawensis (strain DSM 14208 / JCM 11175 / IH1)</name>
    <dbReference type="NCBI Taxonomy" id="647113"/>
    <lineage>
        <taxon>Archaea</taxon>
        <taxon>Methanobacteriati</taxon>
        <taxon>Methanobacteriota</taxon>
        <taxon>Methanomada group</taxon>
        <taxon>Methanococci</taxon>
        <taxon>Methanococcales</taxon>
        <taxon>Methanococcaceae</taxon>
        <taxon>Methanothermococcus</taxon>
    </lineage>
</organism>
<feature type="transmembrane region" description="Helical" evidence="7">
    <location>
        <begin position="6"/>
        <end position="31"/>
    </location>
</feature>
<dbReference type="NCBIfam" id="TIGR00427">
    <property type="entry name" value="NAAT family transporter"/>
    <property type="match status" value="1"/>
</dbReference>
<comment type="similarity">
    <text evidence="2 7">Belongs to the UPF0056 (MarC) family.</text>
</comment>
<dbReference type="Proteomes" id="UP000009296">
    <property type="component" value="Chromosome"/>
</dbReference>
<feature type="transmembrane region" description="Helical" evidence="7">
    <location>
        <begin position="115"/>
        <end position="136"/>
    </location>
</feature>
<reference evidence="8" key="1">
    <citation type="submission" date="2011-05" db="EMBL/GenBank/DDBJ databases">
        <title>Complete sequence of chromosome of Methanothermococcus okinawensis IH1.</title>
        <authorList>
            <consortium name="US DOE Joint Genome Institute"/>
            <person name="Lucas S."/>
            <person name="Han J."/>
            <person name="Lapidus A."/>
            <person name="Cheng J.-F."/>
            <person name="Goodwin L."/>
            <person name="Pitluck S."/>
            <person name="Peters L."/>
            <person name="Mikhailova N."/>
            <person name="Held B."/>
            <person name="Han C."/>
            <person name="Tapia R."/>
            <person name="Land M."/>
            <person name="Hauser L."/>
            <person name="Kyrpides N."/>
            <person name="Ivanova N."/>
            <person name="Pagani I."/>
            <person name="Sieprawska-Lupa M."/>
            <person name="Takai K."/>
            <person name="Miyazaki J."/>
            <person name="Whitman W."/>
            <person name="Woyke T."/>
        </authorList>
    </citation>
    <scope>NUCLEOTIDE SEQUENCE</scope>
    <source>
        <strain evidence="8">IH1</strain>
    </source>
</reference>
<gene>
    <name evidence="8" type="ordered locus">Metok_0837</name>
</gene>
<dbReference type="PANTHER" id="PTHR33508">
    <property type="entry name" value="UPF0056 MEMBRANE PROTEIN YHCE"/>
    <property type="match status" value="1"/>
</dbReference>
<evidence type="ECO:0000256" key="7">
    <source>
        <dbReference type="RuleBase" id="RU362048"/>
    </source>
</evidence>
<protein>
    <recommendedName>
        <fullName evidence="7">UPF0056 membrane protein</fullName>
    </recommendedName>
</protein>
<evidence type="ECO:0000313" key="8">
    <source>
        <dbReference type="EMBL" id="AEH06811.1"/>
    </source>
</evidence>
<dbReference type="Pfam" id="PF01914">
    <property type="entry name" value="MarC"/>
    <property type="match status" value="1"/>
</dbReference>
<evidence type="ECO:0000256" key="2">
    <source>
        <dbReference type="ARBA" id="ARBA00009784"/>
    </source>
</evidence>
<dbReference type="EMBL" id="CP002792">
    <property type="protein sequence ID" value="AEH06811.1"/>
    <property type="molecule type" value="Genomic_DNA"/>
</dbReference>
<dbReference type="HOGENOM" id="CLU_079909_1_0_2"/>
<dbReference type="AlphaFoldDB" id="F8AMC1"/>
<dbReference type="GO" id="GO:0005886">
    <property type="term" value="C:plasma membrane"/>
    <property type="evidence" value="ECO:0007669"/>
    <property type="project" value="UniProtKB-SubCell"/>
</dbReference>
<keyword evidence="4 7" id="KW-0812">Transmembrane</keyword>
<keyword evidence="9" id="KW-1185">Reference proteome</keyword>
<keyword evidence="3" id="KW-1003">Cell membrane</keyword>
<keyword evidence="6 7" id="KW-0472">Membrane</keyword>
<dbReference type="InterPro" id="IPR002771">
    <property type="entry name" value="Multi_antbiot-R_MarC"/>
</dbReference>
<feature type="transmembrane region" description="Helical" evidence="7">
    <location>
        <begin position="148"/>
        <end position="166"/>
    </location>
</feature>
<comment type="subcellular location">
    <subcellularLocation>
        <location evidence="1 7">Cell membrane</location>
        <topology evidence="1 7">Multi-pass membrane protein</topology>
    </subcellularLocation>
</comment>
<accession>F8AMC1</accession>
<feature type="transmembrane region" description="Helical" evidence="7">
    <location>
        <begin position="43"/>
        <end position="66"/>
    </location>
</feature>